<reference evidence="4" key="1">
    <citation type="submission" date="2022-08" db="UniProtKB">
        <authorList>
            <consortium name="EnsemblMetazoa"/>
        </authorList>
    </citation>
    <scope>IDENTIFICATION</scope>
    <source>
        <strain evidence="4">05x7-T-G4-1.051#20</strain>
    </source>
</reference>
<dbReference type="Proteomes" id="UP000005408">
    <property type="component" value="Unassembled WGS sequence"/>
</dbReference>
<dbReference type="Gene3D" id="1.10.630.10">
    <property type="entry name" value="Cytochrome P450"/>
    <property type="match status" value="1"/>
</dbReference>
<comment type="cofactor">
    <cofactor evidence="2">
        <name>heme</name>
        <dbReference type="ChEBI" id="CHEBI:30413"/>
    </cofactor>
</comment>
<keyword evidence="5" id="KW-1185">Reference proteome</keyword>
<evidence type="ECO:0000256" key="2">
    <source>
        <dbReference type="PIRSR" id="PIRSR602401-1"/>
    </source>
</evidence>
<dbReference type="PANTHER" id="PTHR24291">
    <property type="entry name" value="CYTOCHROME P450 FAMILY 4"/>
    <property type="match status" value="1"/>
</dbReference>
<evidence type="ECO:0000256" key="1">
    <source>
        <dbReference type="ARBA" id="ARBA00010617"/>
    </source>
</evidence>
<dbReference type="GO" id="GO:0020037">
    <property type="term" value="F:heme binding"/>
    <property type="evidence" value="ECO:0007669"/>
    <property type="project" value="InterPro"/>
</dbReference>
<dbReference type="GO" id="GO:0005506">
    <property type="term" value="F:iron ion binding"/>
    <property type="evidence" value="ECO:0007669"/>
    <property type="project" value="InterPro"/>
</dbReference>
<dbReference type="PRINTS" id="PR00463">
    <property type="entry name" value="EP450I"/>
</dbReference>
<dbReference type="PANTHER" id="PTHR24291:SF201">
    <property type="entry name" value="CYTOCHROME P450, FAMILY 4, SUBFAMILY B, POLYPEPTIDE 7"/>
    <property type="match status" value="1"/>
</dbReference>
<dbReference type="InterPro" id="IPR001128">
    <property type="entry name" value="Cyt_P450"/>
</dbReference>
<dbReference type="GO" id="GO:0016705">
    <property type="term" value="F:oxidoreductase activity, acting on paired donors, with incorporation or reduction of molecular oxygen"/>
    <property type="evidence" value="ECO:0007669"/>
    <property type="project" value="InterPro"/>
</dbReference>
<dbReference type="PROSITE" id="PS00086">
    <property type="entry name" value="CYTOCHROME_P450"/>
    <property type="match status" value="1"/>
</dbReference>
<protein>
    <submittedName>
        <fullName evidence="4">Uncharacterized protein</fullName>
    </submittedName>
</protein>
<keyword evidence="2 3" id="KW-0408">Iron</keyword>
<dbReference type="InterPro" id="IPR050196">
    <property type="entry name" value="Cytochrome_P450_Monoox"/>
</dbReference>
<dbReference type="SUPFAM" id="SSF48264">
    <property type="entry name" value="Cytochrome P450"/>
    <property type="match status" value="1"/>
</dbReference>
<dbReference type="OMA" id="MMEINIV"/>
<organism evidence="4 5">
    <name type="scientific">Magallana gigas</name>
    <name type="common">Pacific oyster</name>
    <name type="synonym">Crassostrea gigas</name>
    <dbReference type="NCBI Taxonomy" id="29159"/>
    <lineage>
        <taxon>Eukaryota</taxon>
        <taxon>Metazoa</taxon>
        <taxon>Spiralia</taxon>
        <taxon>Lophotrochozoa</taxon>
        <taxon>Mollusca</taxon>
        <taxon>Bivalvia</taxon>
        <taxon>Autobranchia</taxon>
        <taxon>Pteriomorphia</taxon>
        <taxon>Ostreida</taxon>
        <taxon>Ostreoidea</taxon>
        <taxon>Ostreidae</taxon>
        <taxon>Magallana</taxon>
    </lineage>
</organism>
<keyword evidence="3" id="KW-0560">Oxidoreductase</keyword>
<dbReference type="InterPro" id="IPR036396">
    <property type="entry name" value="Cyt_P450_sf"/>
</dbReference>
<dbReference type="InterPro" id="IPR017972">
    <property type="entry name" value="Cyt_P450_CS"/>
</dbReference>
<dbReference type="Pfam" id="PF00067">
    <property type="entry name" value="p450"/>
    <property type="match status" value="1"/>
</dbReference>
<sequence length="494" mass="56846">MAALTWTLLQAVPLVLIGILLLKILSTLKKIHDLKASFKDFPGPTPHWLYGNMQELTGDFKGMLRVADYAVRYHGAFPVWMGPTDAFLMTVHPATVRSVLSGSDPKDEFSYSLMRPWIGDGLLLSSGKKWDRNRRMMTPAFHQGVLRNYVKIFYESGLELLEKWSKGGDEPVETFHHISLLTLDSMMKCLFGYSSQCQTETVRHPYIQGVYDVSEQIVKRITNPLHHFQFIYDMSQNGAEFRKTCDVIHSHSEKIIRDRRQLIASERPGSRPVDFLDILLSGKDSEGNGLMDTEIRDEVDTFMFEGHDSTASAISWCLYNLARHPDHQDRCREEIRQSWGDRQDITWEDLNKIEYTFMCVKESMRLYPPVPNVSRCAENDITLPDGRVIPKGVRMAVSLFALHRNPEVWSEPEEYDPSRFSRDSVTYQSAYMPFSIGPRNCIGQLFAVTQMKVVIPMLIRKFRFTLDPNRPAEPESMLILRSKNGLYLNIHPVK</sequence>
<evidence type="ECO:0000313" key="4">
    <source>
        <dbReference type="EnsemblMetazoa" id="G12196.1:cds"/>
    </source>
</evidence>
<accession>A0A8W8I3T6</accession>
<evidence type="ECO:0000256" key="3">
    <source>
        <dbReference type="RuleBase" id="RU000461"/>
    </source>
</evidence>
<feature type="binding site" description="axial binding residue" evidence="2">
    <location>
        <position position="441"/>
    </location>
    <ligand>
        <name>heme</name>
        <dbReference type="ChEBI" id="CHEBI:30413"/>
    </ligand>
    <ligandPart>
        <name>Fe</name>
        <dbReference type="ChEBI" id="CHEBI:18248"/>
    </ligandPart>
</feature>
<dbReference type="OrthoDB" id="1470350at2759"/>
<keyword evidence="2 3" id="KW-0479">Metal-binding</keyword>
<evidence type="ECO:0000313" key="5">
    <source>
        <dbReference type="Proteomes" id="UP000005408"/>
    </source>
</evidence>
<keyword evidence="2 3" id="KW-0349">Heme</keyword>
<keyword evidence="3" id="KW-0503">Monooxygenase</keyword>
<dbReference type="CDD" id="cd20659">
    <property type="entry name" value="CYP4B_4F-like"/>
    <property type="match status" value="1"/>
</dbReference>
<proteinExistence type="inferred from homology"/>
<dbReference type="EnsemblMetazoa" id="G12196.1">
    <property type="protein sequence ID" value="G12196.1:cds"/>
    <property type="gene ID" value="G12196"/>
</dbReference>
<name>A0A8W8I3T6_MAGGI</name>
<dbReference type="AlphaFoldDB" id="A0A8W8I3T6"/>
<dbReference type="InterPro" id="IPR002401">
    <property type="entry name" value="Cyt_P450_E_grp-I"/>
</dbReference>
<dbReference type="PRINTS" id="PR00385">
    <property type="entry name" value="P450"/>
</dbReference>
<dbReference type="GO" id="GO:0004497">
    <property type="term" value="F:monooxygenase activity"/>
    <property type="evidence" value="ECO:0007669"/>
    <property type="project" value="UniProtKB-KW"/>
</dbReference>
<comment type="similarity">
    <text evidence="1 3">Belongs to the cytochrome P450 family.</text>
</comment>